<dbReference type="Pfam" id="PF10294">
    <property type="entry name" value="Methyltransf_16"/>
    <property type="match status" value="1"/>
</dbReference>
<dbReference type="GeneID" id="17287020"/>
<evidence type="ECO:0000313" key="2">
    <source>
        <dbReference type="Proteomes" id="UP000013827"/>
    </source>
</evidence>
<dbReference type="InterPro" id="IPR029063">
    <property type="entry name" value="SAM-dependent_MTases_sf"/>
</dbReference>
<reference evidence="2" key="1">
    <citation type="journal article" date="2013" name="Nature">
        <title>Pan genome of the phytoplankton Emiliania underpins its global distribution.</title>
        <authorList>
            <person name="Read B.A."/>
            <person name="Kegel J."/>
            <person name="Klute M.J."/>
            <person name="Kuo A."/>
            <person name="Lefebvre S.C."/>
            <person name="Maumus F."/>
            <person name="Mayer C."/>
            <person name="Miller J."/>
            <person name="Monier A."/>
            <person name="Salamov A."/>
            <person name="Young J."/>
            <person name="Aguilar M."/>
            <person name="Claverie J.M."/>
            <person name="Frickenhaus S."/>
            <person name="Gonzalez K."/>
            <person name="Herman E.K."/>
            <person name="Lin Y.C."/>
            <person name="Napier J."/>
            <person name="Ogata H."/>
            <person name="Sarno A.F."/>
            <person name="Shmutz J."/>
            <person name="Schroeder D."/>
            <person name="de Vargas C."/>
            <person name="Verret F."/>
            <person name="von Dassow P."/>
            <person name="Valentin K."/>
            <person name="Van de Peer Y."/>
            <person name="Wheeler G."/>
            <person name="Dacks J.B."/>
            <person name="Delwiche C.F."/>
            <person name="Dyhrman S.T."/>
            <person name="Glockner G."/>
            <person name="John U."/>
            <person name="Richards T."/>
            <person name="Worden A.Z."/>
            <person name="Zhang X."/>
            <person name="Grigoriev I.V."/>
            <person name="Allen A.E."/>
            <person name="Bidle K."/>
            <person name="Borodovsky M."/>
            <person name="Bowler C."/>
            <person name="Brownlee C."/>
            <person name="Cock J.M."/>
            <person name="Elias M."/>
            <person name="Gladyshev V.N."/>
            <person name="Groth M."/>
            <person name="Guda C."/>
            <person name="Hadaegh A."/>
            <person name="Iglesias-Rodriguez M.D."/>
            <person name="Jenkins J."/>
            <person name="Jones B.M."/>
            <person name="Lawson T."/>
            <person name="Leese F."/>
            <person name="Lindquist E."/>
            <person name="Lobanov A."/>
            <person name="Lomsadze A."/>
            <person name="Malik S.B."/>
            <person name="Marsh M.E."/>
            <person name="Mackinder L."/>
            <person name="Mock T."/>
            <person name="Mueller-Roeber B."/>
            <person name="Pagarete A."/>
            <person name="Parker M."/>
            <person name="Probert I."/>
            <person name="Quesneville H."/>
            <person name="Raines C."/>
            <person name="Rensing S.A."/>
            <person name="Riano-Pachon D.M."/>
            <person name="Richier S."/>
            <person name="Rokitta S."/>
            <person name="Shiraiwa Y."/>
            <person name="Soanes D.M."/>
            <person name="van der Giezen M."/>
            <person name="Wahlund T.M."/>
            <person name="Williams B."/>
            <person name="Wilson W."/>
            <person name="Wolfe G."/>
            <person name="Wurch L.L."/>
        </authorList>
    </citation>
    <scope>NUCLEOTIDE SEQUENCE</scope>
</reference>
<dbReference type="PANTHER" id="PTHR14614">
    <property type="entry name" value="HEPATOCELLULAR CARCINOMA-ASSOCIATED ANTIGEN"/>
    <property type="match status" value="1"/>
</dbReference>
<protein>
    <submittedName>
        <fullName evidence="1">Uncharacterized protein</fullName>
    </submittedName>
</protein>
<sequence>MIHNVDQKTPVVRLTHPNLRNGGSLEVAQHAAGSAGFRPDTSSVLWACGRHLASHLCEAPELIQGKRCIELGAGIGLTGIAAAALGASEVVLTDVPAAMSLLRANAAAASASHEGCRLIAQELLWGEQAHIEQALSRGAYEVVLGADILYFQSKEDVVKLVATMDGLLAAGGAVLLAYEWREDWETTDAFHCECAARGLHSEQRPLRGPLGEVDEDEAVLLFVSRGGSDATAAIF</sequence>
<evidence type="ECO:0000313" key="1">
    <source>
        <dbReference type="EnsemblProtists" id="EOD41750"/>
    </source>
</evidence>
<dbReference type="RefSeq" id="XP_005794179.1">
    <property type="nucleotide sequence ID" value="XM_005794122.1"/>
</dbReference>
<dbReference type="eggNOG" id="KOG2920">
    <property type="taxonomic scope" value="Eukaryota"/>
</dbReference>
<dbReference type="InterPro" id="IPR019410">
    <property type="entry name" value="Methyltransf_16"/>
</dbReference>
<dbReference type="AlphaFoldDB" id="A0A0D3L165"/>
<dbReference type="PANTHER" id="PTHR14614:SF109">
    <property type="entry name" value="RIBOSOMAL LYSINE N-METHYLTRANSFERASE 5"/>
    <property type="match status" value="1"/>
</dbReference>
<dbReference type="OMA" id="AYEWRED"/>
<dbReference type="SUPFAM" id="SSF53335">
    <property type="entry name" value="S-adenosyl-L-methionine-dependent methyltransferases"/>
    <property type="match status" value="1"/>
</dbReference>
<name>A0A0D3L165_EMIH1</name>
<dbReference type="PaxDb" id="2903-EOD41750"/>
<keyword evidence="2" id="KW-1185">Reference proteome</keyword>
<organism evidence="1 2">
    <name type="scientific">Emiliania huxleyi (strain CCMP1516)</name>
    <dbReference type="NCBI Taxonomy" id="280463"/>
    <lineage>
        <taxon>Eukaryota</taxon>
        <taxon>Haptista</taxon>
        <taxon>Haptophyta</taxon>
        <taxon>Prymnesiophyceae</taxon>
        <taxon>Isochrysidales</taxon>
        <taxon>Noelaerhabdaceae</taxon>
        <taxon>Emiliania</taxon>
    </lineage>
</organism>
<proteinExistence type="predicted"/>
<dbReference type="KEGG" id="ehx:EMIHUDRAFT_420236"/>
<dbReference type="EnsemblProtists" id="EOD41750">
    <property type="protein sequence ID" value="EOD41750"/>
    <property type="gene ID" value="EMIHUDRAFT_420236"/>
</dbReference>
<dbReference type="Gene3D" id="3.40.50.150">
    <property type="entry name" value="Vaccinia Virus protein VP39"/>
    <property type="match status" value="1"/>
</dbReference>
<dbReference type="Proteomes" id="UP000013827">
    <property type="component" value="Unassembled WGS sequence"/>
</dbReference>
<dbReference type="STRING" id="2903.R1FRJ1"/>
<accession>A0A0D3L165</accession>
<reference evidence="1" key="2">
    <citation type="submission" date="2024-10" db="UniProtKB">
        <authorList>
            <consortium name="EnsemblProtists"/>
        </authorList>
    </citation>
    <scope>IDENTIFICATION</scope>
</reference>
<dbReference type="HOGENOM" id="CLU_1182024_0_0_1"/>